<evidence type="ECO:0008006" key="3">
    <source>
        <dbReference type="Google" id="ProtNLM"/>
    </source>
</evidence>
<dbReference type="Proteomes" id="UP001230268">
    <property type="component" value="Unassembled WGS sequence"/>
</dbReference>
<evidence type="ECO:0000313" key="1">
    <source>
        <dbReference type="EMBL" id="KAK1442051.1"/>
    </source>
</evidence>
<organism evidence="1 2">
    <name type="scientific">Babesia gibsoni</name>
    <dbReference type="NCBI Taxonomy" id="33632"/>
    <lineage>
        <taxon>Eukaryota</taxon>
        <taxon>Sar</taxon>
        <taxon>Alveolata</taxon>
        <taxon>Apicomplexa</taxon>
        <taxon>Aconoidasida</taxon>
        <taxon>Piroplasmida</taxon>
        <taxon>Babesiidae</taxon>
        <taxon>Babesia</taxon>
    </lineage>
</organism>
<proteinExistence type="predicted"/>
<accession>A0AAD8PDF1</accession>
<name>A0AAD8PDF1_BABGI</name>
<evidence type="ECO:0000313" key="2">
    <source>
        <dbReference type="Proteomes" id="UP001230268"/>
    </source>
</evidence>
<gene>
    <name evidence="1" type="ORF">BgAZ_400810</name>
</gene>
<comment type="caution">
    <text evidence="1">The sequence shown here is derived from an EMBL/GenBank/DDBJ whole genome shotgun (WGS) entry which is preliminary data.</text>
</comment>
<sequence>MVKVGFLNFLQKMASGRELSLSNLSVVERICVLRVLESSGVLWKPLEACLIEEARFSQLCFWELLSSLGCFANERDISHIRSKHLVGLVWHLVKVANCLHSSINLDIVDPLFIKNSEQSYDSLLIKSADETRSWHASKILLYHKTLMLVTQLLIRLKNEKIDMNGKDIQQILMLSREKVFLSMPNPQEELIPRRGTQSDLEHDLLVARREALKCIEELATSYANVLSDAELASVFVSCCTKDISDGLMKTLGADLGERSNKGYLNITIRDCINLLNSSKIELLPKSIIKSLMAQLESCPFKGSLDTQKGISDEKKNSHAGTLSENDACLTNDMEGWKRSFQNATVIDVGRLCRSLYHLNCSKKLLSNLDQKLNSLLISFSFSNRLKTRERPESSLNAGVMTIASMVHLFARNGFTEWQSLDNMVNTISTIPWNDNIDDEMTILGDLCWSLLTLKVDVELLSEHLSRFITKLEYIPLKQTVKLLGGFYNYLGDECIPRLDSERRFASGRETMDEMLAYTLQSSMEPPGFETDQTVKKNFMKNITREKDNKKVNQYIQGLKCQFMKRMQDIDDAQTISNFMFYIVSTLDNLTTEEYNILCSRWLDISKAPSFSVKVEALSQALWSVQKNRIYHERFLIRVRQLLSDRLRYCSMGQLALVSHTMSSYNFLDETFIKSMFNRIDHLAREKDSDYRPLNQRPRHESWDIKLLSVIWSVILSDFTNMDVEIIKKLIGLLRYVDWDIVMETGKHQDFRKILQINNSICIELPKSYSYIDDENAHTLIPDHVICAAKQASQTHSNSSILSVSQDKTRRSLSSLGVNYKGEHEVYCGLTVDFAIARDSEEFKPDLVIEMDGPHHYNVVCDECTVPFSQVGPLRLIPNGKTLYRNRWV</sequence>
<protein>
    <recommendedName>
        <fullName evidence="3">RAP domain-containing protein</fullName>
    </recommendedName>
</protein>
<dbReference type="AlphaFoldDB" id="A0AAD8PDF1"/>
<keyword evidence="2" id="KW-1185">Reference proteome</keyword>
<reference evidence="1" key="1">
    <citation type="submission" date="2023-08" db="EMBL/GenBank/DDBJ databases">
        <title>Draft sequence of the Babesia gibsoni genome.</title>
        <authorList>
            <person name="Yamagishi J.Y."/>
            <person name="Xuan X.X."/>
        </authorList>
    </citation>
    <scope>NUCLEOTIDE SEQUENCE</scope>
    <source>
        <strain evidence="1">Azabu</strain>
    </source>
</reference>
<dbReference type="EMBL" id="JAVEPI010000004">
    <property type="protein sequence ID" value="KAK1442051.1"/>
    <property type="molecule type" value="Genomic_DNA"/>
</dbReference>